<dbReference type="GO" id="GO:0016887">
    <property type="term" value="F:ATP hydrolysis activity"/>
    <property type="evidence" value="ECO:0007669"/>
    <property type="project" value="InterPro"/>
</dbReference>
<keyword evidence="6" id="KW-1185">Reference proteome</keyword>
<feature type="domain" description="AAA+ ATPase" evidence="4">
    <location>
        <begin position="277"/>
        <end position="410"/>
    </location>
</feature>
<comment type="caution">
    <text evidence="5">The sequence shown here is derived from an EMBL/GenBank/DDBJ whole genome shotgun (WGS) entry which is preliminary data.</text>
</comment>
<gene>
    <name evidence="5" type="ORF">M23134_00133</name>
</gene>
<dbReference type="SMART" id="SM00382">
    <property type="entry name" value="AAA"/>
    <property type="match status" value="1"/>
</dbReference>
<dbReference type="OrthoDB" id="1521360at2"/>
<evidence type="ECO:0000259" key="4">
    <source>
        <dbReference type="SMART" id="SM00382"/>
    </source>
</evidence>
<dbReference type="CDD" id="cd19481">
    <property type="entry name" value="RecA-like_protease"/>
    <property type="match status" value="1"/>
</dbReference>
<dbReference type="InterPro" id="IPR050221">
    <property type="entry name" value="26S_Proteasome_ATPase"/>
</dbReference>
<sequence length="507" mass="57150">MEDSTSFEENYQLLQQELTWVGNVFQRQLQANAAILLESNSLADQITAEEGWKLAEVGEPLTDEEIAQLYRRYGQSDTPIEPIPMPDLNQGTGAYAEFIRKFDFDQTERLVLALALYPHVLPDVLDHWVKTLKDNIAQLPGNIGLAYPHFLPTGKTALFLLAGFDYQQQLLLQHQLFTPSHPFAQAGIITLGKVSADEPAINGTLVVAPEYLHLLTSGKPYRPALSHQFPAKQLTTQQSWEDYVLPPGTQAQVDELLAWTTHYYKLRAHPSFGTDSKGYKCLLYGPSGTGKTMLGRLLAQKTEREVWRIDISQMVSKFVGETSKKIRQVFDTARHYDHILFCDEGEGLFSNRSAYASTAQDTYVNQEVGYLLQAMEDYPGILLVATNNLQNIDQAFMRRFNTSIQFRYPNKACLLKLWQKALAPFELAPGIDLPFIAHTQAQASLSPNEARSQPVTGAQIMAVKDFLGIMALKRNHWKVTPEDLLEALQQKQFSVKNLRPQLLGKVH</sequence>
<dbReference type="PANTHER" id="PTHR23073">
    <property type="entry name" value="26S PROTEASOME REGULATORY SUBUNIT"/>
    <property type="match status" value="1"/>
</dbReference>
<dbReference type="eggNOG" id="COG0464">
    <property type="taxonomic scope" value="Bacteria"/>
</dbReference>
<evidence type="ECO:0000256" key="3">
    <source>
        <dbReference type="ARBA" id="ARBA00022840"/>
    </source>
</evidence>
<dbReference type="InterPro" id="IPR003959">
    <property type="entry name" value="ATPase_AAA_core"/>
</dbReference>
<evidence type="ECO:0000313" key="5">
    <source>
        <dbReference type="EMBL" id="EAY28979.1"/>
    </source>
</evidence>
<dbReference type="GO" id="GO:0005524">
    <property type="term" value="F:ATP binding"/>
    <property type="evidence" value="ECO:0007669"/>
    <property type="project" value="UniProtKB-KW"/>
</dbReference>
<evidence type="ECO:0000256" key="2">
    <source>
        <dbReference type="ARBA" id="ARBA00022741"/>
    </source>
</evidence>
<organism evidence="5 6">
    <name type="scientific">Microscilla marina ATCC 23134</name>
    <dbReference type="NCBI Taxonomy" id="313606"/>
    <lineage>
        <taxon>Bacteria</taxon>
        <taxon>Pseudomonadati</taxon>
        <taxon>Bacteroidota</taxon>
        <taxon>Cytophagia</taxon>
        <taxon>Cytophagales</taxon>
        <taxon>Microscillaceae</taxon>
        <taxon>Microscilla</taxon>
    </lineage>
</organism>
<protein>
    <submittedName>
        <fullName evidence="5">AAA superfamily ATPase</fullName>
    </submittedName>
</protein>
<dbReference type="SUPFAM" id="SSF52540">
    <property type="entry name" value="P-loop containing nucleoside triphosphate hydrolases"/>
    <property type="match status" value="1"/>
</dbReference>
<reference evidence="5 6" key="1">
    <citation type="submission" date="2007-01" db="EMBL/GenBank/DDBJ databases">
        <authorList>
            <person name="Haygood M."/>
            <person name="Podell S."/>
            <person name="Anderson C."/>
            <person name="Hopkinson B."/>
            <person name="Roe K."/>
            <person name="Barbeau K."/>
            <person name="Gaasterland T."/>
            <person name="Ferriera S."/>
            <person name="Johnson J."/>
            <person name="Kravitz S."/>
            <person name="Beeson K."/>
            <person name="Sutton G."/>
            <person name="Rogers Y.-H."/>
            <person name="Friedman R."/>
            <person name="Frazier M."/>
            <person name="Venter J.C."/>
        </authorList>
    </citation>
    <scope>NUCLEOTIDE SEQUENCE [LARGE SCALE GENOMIC DNA]</scope>
    <source>
        <strain evidence="5 6">ATCC 23134</strain>
    </source>
</reference>
<keyword evidence="2" id="KW-0547">Nucleotide-binding</keyword>
<dbReference type="Pfam" id="PF00004">
    <property type="entry name" value="AAA"/>
    <property type="match status" value="1"/>
</dbReference>
<dbReference type="RefSeq" id="WP_002697169.1">
    <property type="nucleotide sequence ID" value="NZ_AAWS01000013.1"/>
</dbReference>
<dbReference type="InterPro" id="IPR027417">
    <property type="entry name" value="P-loop_NTPase"/>
</dbReference>
<evidence type="ECO:0000256" key="1">
    <source>
        <dbReference type="ARBA" id="ARBA00006914"/>
    </source>
</evidence>
<proteinExistence type="inferred from homology"/>
<dbReference type="Gene3D" id="3.40.50.300">
    <property type="entry name" value="P-loop containing nucleotide triphosphate hydrolases"/>
    <property type="match status" value="1"/>
</dbReference>
<name>A1ZL13_MICM2</name>
<comment type="similarity">
    <text evidence="1">Belongs to the AAA ATPase family.</text>
</comment>
<evidence type="ECO:0000313" key="6">
    <source>
        <dbReference type="Proteomes" id="UP000004095"/>
    </source>
</evidence>
<accession>A1ZL13</accession>
<keyword evidence="3" id="KW-0067">ATP-binding</keyword>
<dbReference type="InterPro" id="IPR003593">
    <property type="entry name" value="AAA+_ATPase"/>
</dbReference>
<dbReference type="Proteomes" id="UP000004095">
    <property type="component" value="Unassembled WGS sequence"/>
</dbReference>
<dbReference type="EMBL" id="AAWS01000013">
    <property type="protein sequence ID" value="EAY28979.1"/>
    <property type="molecule type" value="Genomic_DNA"/>
</dbReference>
<dbReference type="AlphaFoldDB" id="A1ZL13"/>